<evidence type="ECO:0000313" key="3">
    <source>
        <dbReference type="Proteomes" id="UP000198648"/>
    </source>
</evidence>
<dbReference type="EMBL" id="FOEI01000005">
    <property type="protein sequence ID" value="SEQ05051.1"/>
    <property type="molecule type" value="Genomic_DNA"/>
</dbReference>
<gene>
    <name evidence="2" type="ORF">SAMN05444005_10599</name>
</gene>
<reference evidence="2 3" key="1">
    <citation type="submission" date="2016-10" db="EMBL/GenBank/DDBJ databases">
        <authorList>
            <person name="de Groot N.N."/>
        </authorList>
    </citation>
    <scope>NUCLEOTIDE SEQUENCE [LARGE SCALE GENOMIC DNA]</scope>
    <source>
        <strain evidence="2 3">DSM 27078</strain>
    </source>
</reference>
<feature type="region of interest" description="Disordered" evidence="1">
    <location>
        <begin position="1"/>
        <end position="32"/>
    </location>
</feature>
<accession>A0A1H9CV79</accession>
<evidence type="ECO:0000256" key="1">
    <source>
        <dbReference type="SAM" id="MobiDB-lite"/>
    </source>
</evidence>
<dbReference type="AlphaFoldDB" id="A0A1H9CV79"/>
<proteinExistence type="predicted"/>
<name>A0A1H9CV79_9FLAO</name>
<protein>
    <submittedName>
        <fullName evidence="2">Uncharacterized protein</fullName>
    </submittedName>
</protein>
<dbReference type="RefSeq" id="WP_177177164.1">
    <property type="nucleotide sequence ID" value="NZ_FOEI01000005.1"/>
</dbReference>
<sequence length="49" mass="5810">MGRNNKVNRDKHKKQIDNHMKKIQQTKETSAAKKASILEQYKQSLKKEQ</sequence>
<organism evidence="2 3">
    <name type="scientific">Flavobacterium urocaniciphilum</name>
    <dbReference type="NCBI Taxonomy" id="1299341"/>
    <lineage>
        <taxon>Bacteria</taxon>
        <taxon>Pseudomonadati</taxon>
        <taxon>Bacteroidota</taxon>
        <taxon>Flavobacteriia</taxon>
        <taxon>Flavobacteriales</taxon>
        <taxon>Flavobacteriaceae</taxon>
        <taxon>Flavobacterium</taxon>
    </lineage>
</organism>
<dbReference type="STRING" id="1299341.SAMN05444005_10599"/>
<keyword evidence="3" id="KW-1185">Reference proteome</keyword>
<evidence type="ECO:0000313" key="2">
    <source>
        <dbReference type="EMBL" id="SEQ05051.1"/>
    </source>
</evidence>
<dbReference type="Proteomes" id="UP000198648">
    <property type="component" value="Unassembled WGS sequence"/>
</dbReference>